<feature type="binding site" evidence="4">
    <location>
        <position position="211"/>
    </location>
    <ligand>
        <name>pyridoxal 5'-phosphate</name>
        <dbReference type="ChEBI" id="CHEBI:597326"/>
    </ligand>
</feature>
<dbReference type="EMBL" id="FQ311875">
    <property type="protein sequence ID" value="CBT74451.1"/>
    <property type="molecule type" value="Genomic_DNA"/>
</dbReference>
<comment type="catalytic activity">
    <reaction evidence="4 6">
        <text>L-kynurenine + H2O = anthranilate + L-alanine + H(+)</text>
        <dbReference type="Rhea" id="RHEA:16813"/>
        <dbReference type="ChEBI" id="CHEBI:15377"/>
        <dbReference type="ChEBI" id="CHEBI:15378"/>
        <dbReference type="ChEBI" id="CHEBI:16567"/>
        <dbReference type="ChEBI" id="CHEBI:57959"/>
        <dbReference type="ChEBI" id="CHEBI:57972"/>
        <dbReference type="EC" id="3.7.1.3"/>
    </reaction>
</comment>
<feature type="binding site" evidence="4">
    <location>
        <position position="101"/>
    </location>
    <ligand>
        <name>pyridoxal 5'-phosphate</name>
        <dbReference type="ChEBI" id="CHEBI:597326"/>
    </ligand>
</feature>
<dbReference type="GeneID" id="303183838"/>
<dbReference type="InterPro" id="IPR015421">
    <property type="entry name" value="PyrdxlP-dep_Trfase_major"/>
</dbReference>
<dbReference type="Gene3D" id="3.40.640.10">
    <property type="entry name" value="Type I PLP-dependent aspartate aminotransferase-like (Major domain)"/>
    <property type="match status" value="1"/>
</dbReference>
<dbReference type="SUPFAM" id="SSF53383">
    <property type="entry name" value="PLP-dependent transferases"/>
    <property type="match status" value="1"/>
</dbReference>
<keyword evidence="8" id="KW-1185">Reference proteome</keyword>
<evidence type="ECO:0000256" key="2">
    <source>
        <dbReference type="ARBA" id="ARBA00022801"/>
    </source>
</evidence>
<evidence type="ECO:0000313" key="7">
    <source>
        <dbReference type="EMBL" id="CBT74451.1"/>
    </source>
</evidence>
<dbReference type="RefSeq" id="WP_013347605.1">
    <property type="nucleotide sequence ID" value="NC_014550.1"/>
</dbReference>
<dbReference type="Pfam" id="PF22580">
    <property type="entry name" value="KYNU_C"/>
    <property type="match status" value="1"/>
</dbReference>
<dbReference type="InterPro" id="IPR015424">
    <property type="entry name" value="PyrdxlP-dep_Trfase"/>
</dbReference>
<feature type="binding site" evidence="4">
    <location>
        <position position="236"/>
    </location>
    <ligand>
        <name>pyridoxal 5'-phosphate</name>
        <dbReference type="ChEBI" id="CHEBI:597326"/>
    </ligand>
</feature>
<dbReference type="InterPro" id="IPR015422">
    <property type="entry name" value="PyrdxlP-dep_Trfase_small"/>
</dbReference>
<feature type="modified residue" description="N6-(pyridoxal phosphate)lysine" evidence="4">
    <location>
        <position position="237"/>
    </location>
</feature>
<comment type="pathway">
    <text evidence="4 6">Amino-acid degradation; L-kynurenine degradation; L-alanine and anthranilate from L-kynurenine: step 1/1.</text>
</comment>
<sequence>MSTELTRESLARLDAADPLSAFGERFNLPEGVIYLDGNSLGALPKGAAERAAQVVTEEWGQGLIRSWNTAGWFEMPLKLGDKLGQLLGAKPNETAITDTTTLNLFKALASALRTQKADSPQRRVILTERDNFPTDIYIAEGLADLVNSLSQETGVAYEVKLIDGEASLRAALDETVAVVALSHVNYRTGSMWDMDETTAAIHGSGALVVWDLAHAAGAVPIDLNAADADYAVGCTYKYLNGGPGSPAFIWVNARHHERFWQPLSGWWSHKSPFEMAGSYTPANDIRRFMCGTQPVTSLAMIEVGLDIALEADMDKVRANSLELVDLFIELVETRCAGYGLELVTPREHAARGSHVSFRHEHGYEIIAALIDQGVIGDYREPEVLRFGITPLYLTRTDIWDAVEKLREILHTNAWQREEYAVRNAVT</sequence>
<gene>
    <name evidence="4 7" type="primary">kynU</name>
    <name evidence="7" type="ordered locus">AARI_02150</name>
</gene>
<dbReference type="GO" id="GO:0030429">
    <property type="term" value="F:kynureninase activity"/>
    <property type="evidence" value="ECO:0007669"/>
    <property type="project" value="UniProtKB-EC"/>
</dbReference>
<comment type="subunit">
    <text evidence="4 6">Homodimer.</text>
</comment>
<evidence type="ECO:0000256" key="6">
    <source>
        <dbReference type="PIRNR" id="PIRNR038800"/>
    </source>
</evidence>
<comment type="similarity">
    <text evidence="4 6">Belongs to the kynureninase family.</text>
</comment>
<dbReference type="EC" id="3.7.1.3" evidence="4 5"/>
<dbReference type="Proteomes" id="UP000006878">
    <property type="component" value="Chromosome"/>
</dbReference>
<dbReference type="Gene3D" id="3.90.1150.10">
    <property type="entry name" value="Aspartate Aminotransferase, domain 1"/>
    <property type="match status" value="1"/>
</dbReference>
<comment type="pathway">
    <text evidence="4 6">Cofactor biosynthesis; NAD(+) biosynthesis; quinolinate from L-kynurenine: step 2/3.</text>
</comment>
<dbReference type="InterPro" id="IPR010111">
    <property type="entry name" value="Kynureninase"/>
</dbReference>
<comment type="function">
    <text evidence="4 6">Catalyzes the cleavage of L-kynurenine (L-Kyn) and L-3-hydroxykynurenine (L-3OHKyn) into anthranilic acid (AA) and 3-hydroxyanthranilic acid (3-OHAA), respectively.</text>
</comment>
<evidence type="ECO:0000313" key="8">
    <source>
        <dbReference type="Proteomes" id="UP000006878"/>
    </source>
</evidence>
<feature type="binding site" evidence="4">
    <location>
        <position position="266"/>
    </location>
    <ligand>
        <name>pyridoxal 5'-phosphate</name>
        <dbReference type="ChEBI" id="CHEBI:597326"/>
    </ligand>
</feature>
<dbReference type="PANTHER" id="PTHR14084:SF0">
    <property type="entry name" value="KYNURENINASE"/>
    <property type="match status" value="1"/>
</dbReference>
<protein>
    <recommendedName>
        <fullName evidence="4 5">Kynureninase</fullName>
        <ecNumber evidence="4 5">3.7.1.3</ecNumber>
    </recommendedName>
    <alternativeName>
        <fullName evidence="4">L-kynurenine hydrolase</fullName>
    </alternativeName>
</protein>
<evidence type="ECO:0000256" key="4">
    <source>
        <dbReference type="HAMAP-Rule" id="MF_01970"/>
    </source>
</evidence>
<dbReference type="HAMAP" id="MF_01970">
    <property type="entry name" value="Kynureninase"/>
    <property type="match status" value="1"/>
</dbReference>
<organism evidence="7 8">
    <name type="scientific">Glutamicibacter arilaitensis (strain DSM 16368 / CIP 108037 / IAM 15318 / JCM 13566 / NCIMB 14258 / Re117)</name>
    <name type="common">Arthrobacter arilaitensis</name>
    <dbReference type="NCBI Taxonomy" id="861360"/>
    <lineage>
        <taxon>Bacteria</taxon>
        <taxon>Bacillati</taxon>
        <taxon>Actinomycetota</taxon>
        <taxon>Actinomycetes</taxon>
        <taxon>Micrococcales</taxon>
        <taxon>Micrococcaceae</taxon>
        <taxon>Glutamicibacter</taxon>
    </lineage>
</organism>
<feature type="binding site" evidence="4">
    <location>
        <position position="292"/>
    </location>
    <ligand>
        <name>pyridoxal 5'-phosphate</name>
        <dbReference type="ChEBI" id="CHEBI:597326"/>
    </ligand>
</feature>
<evidence type="ECO:0000256" key="3">
    <source>
        <dbReference type="ARBA" id="ARBA00022898"/>
    </source>
</evidence>
<comment type="catalytic activity">
    <reaction evidence="6">
        <text>3-hydroxy-L-kynurenine + H2O = 3-hydroxyanthranilate + L-alanine + H(+)</text>
        <dbReference type="Rhea" id="RHEA:25143"/>
        <dbReference type="ChEBI" id="CHEBI:15377"/>
        <dbReference type="ChEBI" id="CHEBI:15378"/>
        <dbReference type="ChEBI" id="CHEBI:36559"/>
        <dbReference type="ChEBI" id="CHEBI:57972"/>
        <dbReference type="ChEBI" id="CHEBI:58125"/>
        <dbReference type="EC" id="3.7.1.3"/>
    </reaction>
</comment>
<accession>A0ABM9PTB7</accession>
<comment type="caution">
    <text evidence="4">Lacks conserved residue(s) required for the propagation of feature annotation.</text>
</comment>
<keyword evidence="3 4" id="KW-0663">Pyridoxal phosphate</keyword>
<reference evidence="8" key="2">
    <citation type="submission" date="2010-07" db="EMBL/GenBank/DDBJ databases">
        <title>Complete genome sequence of Arthrobacter arilaitensis (strain DSM 16368 / CIP 108037 / JCM 13566 / Re117).</title>
        <authorList>
            <person name="Genoscope."/>
        </authorList>
    </citation>
    <scope>NUCLEOTIDE SEQUENCE [LARGE SCALE GENOMIC DNA]</scope>
    <source>
        <strain evidence="8">DSM 16368 / CIP 108037 / IAM 15318 / JCM 13566 / Re117</strain>
    </source>
</reference>
<feature type="binding site" evidence="4">
    <location>
        <begin position="132"/>
        <end position="135"/>
    </location>
    <ligand>
        <name>pyridoxal 5'-phosphate</name>
        <dbReference type="ChEBI" id="CHEBI:597326"/>
    </ligand>
</feature>
<evidence type="ECO:0000256" key="5">
    <source>
        <dbReference type="NCBIfam" id="TIGR01814"/>
    </source>
</evidence>
<evidence type="ECO:0000256" key="1">
    <source>
        <dbReference type="ARBA" id="ARBA00022642"/>
    </source>
</evidence>
<name>A0ABM9PTB7_GLUAR</name>
<dbReference type="NCBIfam" id="TIGR01814">
    <property type="entry name" value="kynureninase"/>
    <property type="match status" value="1"/>
</dbReference>
<feature type="binding site" evidence="4">
    <location>
        <position position="214"/>
    </location>
    <ligand>
        <name>pyridoxal 5'-phosphate</name>
        <dbReference type="ChEBI" id="CHEBI:597326"/>
    </ligand>
</feature>
<feature type="binding site" evidence="4">
    <location>
        <position position="100"/>
    </location>
    <ligand>
        <name>pyridoxal 5'-phosphate</name>
        <dbReference type="ChEBI" id="CHEBI:597326"/>
    </ligand>
</feature>
<keyword evidence="1 4" id="KW-0662">Pyridine nucleotide biosynthesis</keyword>
<proteinExistence type="inferred from homology"/>
<dbReference type="PANTHER" id="PTHR14084">
    <property type="entry name" value="KYNURENINASE"/>
    <property type="match status" value="1"/>
</dbReference>
<comment type="cofactor">
    <cofactor evidence="4 6">
        <name>pyridoxal 5'-phosphate</name>
        <dbReference type="ChEBI" id="CHEBI:597326"/>
    </cofactor>
</comment>
<dbReference type="PIRSF" id="PIRSF038800">
    <property type="entry name" value="KYNU"/>
    <property type="match status" value="1"/>
</dbReference>
<keyword evidence="2 4" id="KW-0378">Hydrolase</keyword>
<reference evidence="8" key="1">
    <citation type="journal article" date="2010" name="PLoS ONE">
        <title>The Arthrobacter arilaitensis Re117 genome sequence reveals its genetic adaptation to the surface of cheese.</title>
        <authorList>
            <person name="Monnet C."/>
            <person name="Loux V."/>
            <person name="Gibrat J.F."/>
            <person name="Spinnler E."/>
            <person name="Barbe V."/>
            <person name="Vacherie B."/>
            <person name="Gavory F."/>
            <person name="Gourbeyre E."/>
            <person name="Siguier P."/>
            <person name="Chandler M."/>
            <person name="Elleuch R."/>
            <person name="Irlinger F."/>
            <person name="Vallaeys T."/>
        </authorList>
    </citation>
    <scope>NUCLEOTIDE SEQUENCE</scope>
    <source>
        <strain evidence="8">DSM 16368 / CIP 108037 / IAM 15318 / JCM 13566 / Re117</strain>
    </source>
</reference>